<dbReference type="InterPro" id="IPR046825">
    <property type="entry name" value="PDH_C"/>
</dbReference>
<dbReference type="GO" id="GO:0070403">
    <property type="term" value="F:NAD+ binding"/>
    <property type="evidence" value="ECO:0007669"/>
    <property type="project" value="InterPro"/>
</dbReference>
<reference evidence="5" key="1">
    <citation type="submission" date="2020-10" db="EMBL/GenBank/DDBJ databases">
        <authorList>
            <person name="Gilroy R."/>
        </authorList>
    </citation>
    <scope>NUCLEOTIDE SEQUENCE</scope>
    <source>
        <strain evidence="5">ChiBcec16-1751</strain>
    </source>
</reference>
<dbReference type="GO" id="GO:0008977">
    <property type="term" value="F:prephenate dehydrogenase (NAD+) activity"/>
    <property type="evidence" value="ECO:0007669"/>
    <property type="project" value="InterPro"/>
</dbReference>
<evidence type="ECO:0000256" key="2">
    <source>
        <dbReference type="ARBA" id="ARBA00023002"/>
    </source>
</evidence>
<accession>A0A9D1FAR4</accession>
<dbReference type="Proteomes" id="UP000886741">
    <property type="component" value="Unassembled WGS sequence"/>
</dbReference>
<gene>
    <name evidence="5" type="ORF">IAA83_08170</name>
</gene>
<comment type="caution">
    <text evidence="5">The sequence shown here is derived from an EMBL/GenBank/DDBJ whole genome shotgun (WGS) entry which is preliminary data.</text>
</comment>
<dbReference type="PANTHER" id="PTHR21363">
    <property type="entry name" value="PREPHENATE DEHYDROGENASE"/>
    <property type="match status" value="1"/>
</dbReference>
<dbReference type="Pfam" id="PF02153">
    <property type="entry name" value="PDH_N"/>
    <property type="match status" value="1"/>
</dbReference>
<protein>
    <submittedName>
        <fullName evidence="5">Prephenate dehydrogenase/arogenate dehydrogenase family protein</fullName>
    </submittedName>
</protein>
<evidence type="ECO:0000313" key="5">
    <source>
        <dbReference type="EMBL" id="HIS65329.1"/>
    </source>
</evidence>
<organism evidence="5 6">
    <name type="scientific">Candidatus Avoscillospira avistercoris</name>
    <dbReference type="NCBI Taxonomy" id="2840707"/>
    <lineage>
        <taxon>Bacteria</taxon>
        <taxon>Bacillati</taxon>
        <taxon>Bacillota</taxon>
        <taxon>Clostridia</taxon>
        <taxon>Eubacteriales</taxon>
        <taxon>Oscillospiraceae</taxon>
        <taxon>Oscillospiraceae incertae sedis</taxon>
        <taxon>Candidatus Avoscillospira</taxon>
    </lineage>
</organism>
<comment type="pathway">
    <text evidence="3">Amino-acid biosynthesis.</text>
</comment>
<reference evidence="5" key="2">
    <citation type="journal article" date="2021" name="PeerJ">
        <title>Extensive microbial diversity within the chicken gut microbiome revealed by metagenomics and culture.</title>
        <authorList>
            <person name="Gilroy R."/>
            <person name="Ravi A."/>
            <person name="Getino M."/>
            <person name="Pursley I."/>
            <person name="Horton D.L."/>
            <person name="Alikhan N.F."/>
            <person name="Baker D."/>
            <person name="Gharbi K."/>
            <person name="Hall N."/>
            <person name="Watson M."/>
            <person name="Adriaenssens E.M."/>
            <person name="Foster-Nyarko E."/>
            <person name="Jarju S."/>
            <person name="Secka A."/>
            <person name="Antonio M."/>
            <person name="Oren A."/>
            <person name="Chaudhuri R.R."/>
            <person name="La Ragione R."/>
            <person name="Hildebrand F."/>
            <person name="Pallen M.J."/>
        </authorList>
    </citation>
    <scope>NUCLEOTIDE SEQUENCE</scope>
    <source>
        <strain evidence="5">ChiBcec16-1751</strain>
    </source>
</reference>
<dbReference type="InterPro" id="IPR008927">
    <property type="entry name" value="6-PGluconate_DH-like_C_sf"/>
</dbReference>
<dbReference type="SUPFAM" id="SSF51735">
    <property type="entry name" value="NAD(P)-binding Rossmann-fold domains"/>
    <property type="match status" value="1"/>
</dbReference>
<evidence type="ECO:0000259" key="4">
    <source>
        <dbReference type="PROSITE" id="PS51176"/>
    </source>
</evidence>
<dbReference type="PROSITE" id="PS51176">
    <property type="entry name" value="PDH_ADH"/>
    <property type="match status" value="1"/>
</dbReference>
<evidence type="ECO:0000256" key="3">
    <source>
        <dbReference type="ARBA" id="ARBA00029440"/>
    </source>
</evidence>
<dbReference type="GO" id="GO:0006571">
    <property type="term" value="P:tyrosine biosynthetic process"/>
    <property type="evidence" value="ECO:0007669"/>
    <property type="project" value="InterPro"/>
</dbReference>
<dbReference type="GO" id="GO:0004665">
    <property type="term" value="F:prephenate dehydrogenase (NADP+) activity"/>
    <property type="evidence" value="ECO:0007669"/>
    <property type="project" value="InterPro"/>
</dbReference>
<comment type="similarity">
    <text evidence="1">Belongs to the prephenate/arogenate dehydrogenase family.</text>
</comment>
<sequence>MKQLVVIAGLGLIGGSMAKAFKKHTDCLVYGWNRTRSVAERALADGAIDGIADNEVLARCDLLIPVLYPRATITFLERVIPTMKPGAAIVDLVGVKEAVEKAVTPLAAAHGVRYTGGHPMAGLARAGYERSFAELFDGASMILVPTETTGEGDLDRFSALFRQVGFGTIRICDAKSHDRMIAHTSQLAHVVSNCYVKSPVSANYEGFAGGSYRDMTRVAPLNEKVWTELFAMNRAALVEEIDLLTARMNEVRQAIMDGDEPTLEWLLREGREARERIELLHPNEPKFE</sequence>
<dbReference type="InterPro" id="IPR050812">
    <property type="entry name" value="Preph/Arog_dehydrog"/>
</dbReference>
<keyword evidence="2" id="KW-0560">Oxidoreductase</keyword>
<dbReference type="Pfam" id="PF20463">
    <property type="entry name" value="PDH_C"/>
    <property type="match status" value="1"/>
</dbReference>
<dbReference type="InterPro" id="IPR003099">
    <property type="entry name" value="Prephen_DH"/>
</dbReference>
<feature type="domain" description="Prephenate/arogenate dehydrogenase" evidence="4">
    <location>
        <begin position="2"/>
        <end position="285"/>
    </location>
</feature>
<proteinExistence type="inferred from homology"/>
<dbReference type="Gene3D" id="3.40.50.720">
    <property type="entry name" value="NAD(P)-binding Rossmann-like Domain"/>
    <property type="match status" value="1"/>
</dbReference>
<dbReference type="AlphaFoldDB" id="A0A9D1FAR4"/>
<dbReference type="InterPro" id="IPR046826">
    <property type="entry name" value="PDH_N"/>
</dbReference>
<name>A0A9D1FAR4_9FIRM</name>
<dbReference type="EMBL" id="DVJJ01000120">
    <property type="protein sequence ID" value="HIS65329.1"/>
    <property type="molecule type" value="Genomic_DNA"/>
</dbReference>
<evidence type="ECO:0000313" key="6">
    <source>
        <dbReference type="Proteomes" id="UP000886741"/>
    </source>
</evidence>
<dbReference type="InterPro" id="IPR036291">
    <property type="entry name" value="NAD(P)-bd_dom_sf"/>
</dbReference>
<dbReference type="SUPFAM" id="SSF48179">
    <property type="entry name" value="6-phosphogluconate dehydrogenase C-terminal domain-like"/>
    <property type="match status" value="1"/>
</dbReference>
<dbReference type="PANTHER" id="PTHR21363:SF0">
    <property type="entry name" value="PREPHENATE DEHYDROGENASE [NADP(+)]"/>
    <property type="match status" value="1"/>
</dbReference>
<dbReference type="Gene3D" id="1.10.3660.10">
    <property type="entry name" value="6-phosphogluconate dehydrogenase C-terminal like domain"/>
    <property type="match status" value="1"/>
</dbReference>
<evidence type="ECO:0000256" key="1">
    <source>
        <dbReference type="ARBA" id="ARBA00007964"/>
    </source>
</evidence>